<evidence type="ECO:0000256" key="1">
    <source>
        <dbReference type="ARBA" id="ARBA00009342"/>
    </source>
</evidence>
<dbReference type="Proteomes" id="UP000190777">
    <property type="component" value="Unassembled WGS sequence"/>
</dbReference>
<keyword evidence="3" id="KW-1277">Toxin-antitoxin system</keyword>
<dbReference type="SUPFAM" id="SSF55729">
    <property type="entry name" value="Acyl-CoA N-acyltransferases (Nat)"/>
    <property type="match status" value="1"/>
</dbReference>
<keyword evidence="10" id="KW-1185">Reference proteome</keyword>
<evidence type="ECO:0000256" key="5">
    <source>
        <dbReference type="ARBA" id="ARBA00023315"/>
    </source>
</evidence>
<feature type="domain" description="N-acetyltransferase" evidence="7">
    <location>
        <begin position="1"/>
        <end position="156"/>
    </location>
</feature>
<proteinExistence type="inferred from homology"/>
<dbReference type="GO" id="GO:0016747">
    <property type="term" value="F:acyltransferase activity, transferring groups other than amino-acyl groups"/>
    <property type="evidence" value="ECO:0007669"/>
    <property type="project" value="InterPro"/>
</dbReference>
<dbReference type="Gene3D" id="3.40.630.30">
    <property type="match status" value="1"/>
</dbReference>
<evidence type="ECO:0000313" key="9">
    <source>
        <dbReference type="EMBL" id="STZ02952.1"/>
    </source>
</evidence>
<comment type="similarity">
    <text evidence="1">Belongs to the acetyltransferase family. GNAT subfamily.</text>
</comment>
<dbReference type="RefSeq" id="WP_079326104.1">
    <property type="nucleotide sequence ID" value="NZ_MXAP01000094.1"/>
</dbReference>
<dbReference type="InterPro" id="IPR016181">
    <property type="entry name" value="Acyl_CoA_acyltransferase"/>
</dbReference>
<keyword evidence="5" id="KW-0012">Acyltransferase</keyword>
<protein>
    <submittedName>
        <fullName evidence="9">Predicted acetyltransferase</fullName>
    </submittedName>
</protein>
<reference evidence="9 11" key="2">
    <citation type="submission" date="2018-06" db="EMBL/GenBank/DDBJ databases">
        <authorList>
            <consortium name="Pathogen Informatics"/>
            <person name="Doyle S."/>
        </authorList>
    </citation>
    <scope>NUCLEOTIDE SEQUENCE [LARGE SCALE GENOMIC DNA]</scope>
    <source>
        <strain evidence="9 11">NCTC11012</strain>
    </source>
</reference>
<sequence>MLDMLAFERLNKNHDKKSFDCNHPDINAYLKAIANQHIKKNIAQIHVLIDKNKPSTIIGFYTLSAIDVELSLKGYPNKIPAMLIGRIGVDKSYQGQGFSKILLSHALNKIKTLSFDAGIAFAIIDAKDDNLATYYERLGFIRTNTPLRFAMETKLIP</sequence>
<dbReference type="Proteomes" id="UP000254618">
    <property type="component" value="Unassembled WGS sequence"/>
</dbReference>
<keyword evidence="4 9" id="KW-0808">Transferase</keyword>
<dbReference type="Pfam" id="PF00583">
    <property type="entry name" value="Acetyltransf_1"/>
    <property type="match status" value="1"/>
</dbReference>
<organism evidence="9 11">
    <name type="scientific">Moraxella equi</name>
    <dbReference type="NCBI Taxonomy" id="60442"/>
    <lineage>
        <taxon>Bacteria</taxon>
        <taxon>Pseudomonadati</taxon>
        <taxon>Pseudomonadota</taxon>
        <taxon>Gammaproteobacteria</taxon>
        <taxon>Moraxellales</taxon>
        <taxon>Moraxellaceae</taxon>
        <taxon>Moraxella</taxon>
    </lineage>
</organism>
<evidence type="ECO:0000313" key="8">
    <source>
        <dbReference type="EMBL" id="OPH36526.1"/>
    </source>
</evidence>
<dbReference type="PANTHER" id="PTHR36449:SF1">
    <property type="entry name" value="ACETYLTRANSFERASE"/>
    <property type="match status" value="1"/>
</dbReference>
<evidence type="ECO:0000313" key="10">
    <source>
        <dbReference type="Proteomes" id="UP000190777"/>
    </source>
</evidence>
<dbReference type="EMBL" id="MXAP01000094">
    <property type="protein sequence ID" value="OPH36526.1"/>
    <property type="molecule type" value="Genomic_DNA"/>
</dbReference>
<dbReference type="PANTHER" id="PTHR36449">
    <property type="entry name" value="ACETYLTRANSFERASE-RELATED"/>
    <property type="match status" value="1"/>
</dbReference>
<evidence type="ECO:0000256" key="6">
    <source>
        <dbReference type="ARBA" id="ARBA00049880"/>
    </source>
</evidence>
<keyword evidence="2" id="KW-0678">Repressor</keyword>
<dbReference type="CDD" id="cd04301">
    <property type="entry name" value="NAT_SF"/>
    <property type="match status" value="1"/>
</dbReference>
<dbReference type="PROSITE" id="PS51186">
    <property type="entry name" value="GNAT"/>
    <property type="match status" value="1"/>
</dbReference>
<evidence type="ECO:0000256" key="2">
    <source>
        <dbReference type="ARBA" id="ARBA00022491"/>
    </source>
</evidence>
<gene>
    <name evidence="8" type="ORF">B5J93_09135</name>
    <name evidence="9" type="ORF">NCTC11012_01181</name>
</gene>
<name>A0A378QR70_9GAMM</name>
<dbReference type="InterPro" id="IPR000182">
    <property type="entry name" value="GNAT_dom"/>
</dbReference>
<comment type="catalytic activity">
    <reaction evidence="6">
        <text>glycyl-tRNA(Gly) + acetyl-CoA = N-acetylglycyl-tRNA(Gly) + CoA + H(+)</text>
        <dbReference type="Rhea" id="RHEA:81867"/>
        <dbReference type="Rhea" id="RHEA-COMP:9683"/>
        <dbReference type="Rhea" id="RHEA-COMP:19766"/>
        <dbReference type="ChEBI" id="CHEBI:15378"/>
        <dbReference type="ChEBI" id="CHEBI:57287"/>
        <dbReference type="ChEBI" id="CHEBI:57288"/>
        <dbReference type="ChEBI" id="CHEBI:78522"/>
        <dbReference type="ChEBI" id="CHEBI:232036"/>
    </reaction>
</comment>
<evidence type="ECO:0000259" key="7">
    <source>
        <dbReference type="PROSITE" id="PS51186"/>
    </source>
</evidence>
<dbReference type="EMBL" id="UGQF01000001">
    <property type="protein sequence ID" value="STZ02952.1"/>
    <property type="molecule type" value="Genomic_DNA"/>
</dbReference>
<evidence type="ECO:0000313" key="11">
    <source>
        <dbReference type="Proteomes" id="UP000254618"/>
    </source>
</evidence>
<reference evidence="8 10" key="1">
    <citation type="submission" date="2017-03" db="EMBL/GenBank/DDBJ databases">
        <title>Draft genome sequence of Moraxella equi CCUG 4950T type strain.</title>
        <authorList>
            <person name="Salva-Serra F."/>
            <person name="Engstrom-Jakobsson H."/>
            <person name="Thorell K."/>
            <person name="Jaen-Luchoro D."/>
            <person name="Gonzales-Siles L."/>
            <person name="Karlsson R."/>
            <person name="Yazdan S."/>
            <person name="Boulund F."/>
            <person name="Johnning A."/>
            <person name="Engstrand L."/>
            <person name="Kristiansson E."/>
            <person name="Moore E."/>
        </authorList>
    </citation>
    <scope>NUCLEOTIDE SEQUENCE [LARGE SCALE GENOMIC DNA]</scope>
    <source>
        <strain evidence="8 10">CCUG 4950</strain>
    </source>
</reference>
<evidence type="ECO:0000256" key="4">
    <source>
        <dbReference type="ARBA" id="ARBA00022679"/>
    </source>
</evidence>
<dbReference type="AlphaFoldDB" id="A0A378QR70"/>
<accession>A0A378QR70</accession>
<evidence type="ECO:0000256" key="3">
    <source>
        <dbReference type="ARBA" id="ARBA00022649"/>
    </source>
</evidence>